<keyword evidence="9" id="KW-1185">Reference proteome</keyword>
<evidence type="ECO:0000256" key="2">
    <source>
        <dbReference type="ARBA" id="ARBA00009233"/>
    </source>
</evidence>
<evidence type="ECO:0000256" key="7">
    <source>
        <dbReference type="ARBA" id="ARBA00023160"/>
    </source>
</evidence>
<comment type="caution">
    <text evidence="8">The sequence shown here is derived from an EMBL/GenBank/DDBJ whole genome shotgun (WGS) entry which is preliminary data.</text>
</comment>
<dbReference type="PANTHER" id="PTHR43159">
    <property type="entry name" value="ENOYL-[ACYL-CARRIER-PROTEIN] REDUCTASE"/>
    <property type="match status" value="1"/>
</dbReference>
<evidence type="ECO:0000256" key="6">
    <source>
        <dbReference type="ARBA" id="ARBA00023098"/>
    </source>
</evidence>
<evidence type="ECO:0000256" key="1">
    <source>
        <dbReference type="ARBA" id="ARBA00005189"/>
    </source>
</evidence>
<dbReference type="InterPro" id="IPR002347">
    <property type="entry name" value="SDR_fam"/>
</dbReference>
<keyword evidence="5" id="KW-0560">Oxidoreductase</keyword>
<organism evidence="8 9">
    <name type="scientific">Blastocystis sp. subtype 1 (strain ATCC 50177 / NandII)</name>
    <dbReference type="NCBI Taxonomy" id="478820"/>
    <lineage>
        <taxon>Eukaryota</taxon>
        <taxon>Sar</taxon>
        <taxon>Stramenopiles</taxon>
        <taxon>Bigyra</taxon>
        <taxon>Opalozoa</taxon>
        <taxon>Opalinata</taxon>
        <taxon>Blastocystidae</taxon>
        <taxon>Blastocystis</taxon>
    </lineage>
</organism>
<evidence type="ECO:0000256" key="3">
    <source>
        <dbReference type="ARBA" id="ARBA00022516"/>
    </source>
</evidence>
<evidence type="ECO:0000313" key="8">
    <source>
        <dbReference type="EMBL" id="OAO15840.1"/>
    </source>
</evidence>
<gene>
    <name evidence="8" type="ORF">AV274_2446</name>
</gene>
<dbReference type="PANTHER" id="PTHR43159:SF2">
    <property type="entry name" value="ENOYL-[ACYL-CARRIER-PROTEIN] REDUCTASE [NADH], CHLOROPLASTIC"/>
    <property type="match status" value="1"/>
</dbReference>
<dbReference type="InterPro" id="IPR014358">
    <property type="entry name" value="Enoyl-ACP_Rdtase_NADH"/>
</dbReference>
<keyword evidence="4" id="KW-0276">Fatty acid metabolism</keyword>
<accession>A0A196SFK0</accession>
<dbReference type="Pfam" id="PF13561">
    <property type="entry name" value="adh_short_C2"/>
    <property type="match status" value="2"/>
</dbReference>
<evidence type="ECO:0000256" key="4">
    <source>
        <dbReference type="ARBA" id="ARBA00022832"/>
    </source>
</evidence>
<dbReference type="Gene3D" id="3.40.50.720">
    <property type="entry name" value="NAD(P)-binding Rossmann-like Domain"/>
    <property type="match status" value="2"/>
</dbReference>
<keyword evidence="6" id="KW-0443">Lipid metabolism</keyword>
<keyword evidence="3" id="KW-0444">Lipid biosynthesis</keyword>
<dbReference type="AlphaFoldDB" id="A0A196SFK0"/>
<dbReference type="SUPFAM" id="SSF51735">
    <property type="entry name" value="NAD(P)-binding Rossmann-fold domains"/>
    <property type="match status" value="1"/>
</dbReference>
<evidence type="ECO:0000313" key="9">
    <source>
        <dbReference type="Proteomes" id="UP000078348"/>
    </source>
</evidence>
<reference evidence="8 9" key="1">
    <citation type="submission" date="2016-05" db="EMBL/GenBank/DDBJ databases">
        <title>Nuclear genome of Blastocystis sp. subtype 1 NandII.</title>
        <authorList>
            <person name="Gentekaki E."/>
            <person name="Curtis B."/>
            <person name="Stairs C."/>
            <person name="Eme L."/>
            <person name="Herman E."/>
            <person name="Klimes V."/>
            <person name="Arias M.C."/>
            <person name="Elias M."/>
            <person name="Hilliou F."/>
            <person name="Klute M."/>
            <person name="Malik S.-B."/>
            <person name="Pightling A."/>
            <person name="Rachubinski R."/>
            <person name="Salas D."/>
            <person name="Schlacht A."/>
            <person name="Suga H."/>
            <person name="Archibald J."/>
            <person name="Ball S.G."/>
            <person name="Clark G."/>
            <person name="Dacks J."/>
            <person name="Van Der Giezen M."/>
            <person name="Tsaousis A."/>
            <person name="Roger A."/>
        </authorList>
    </citation>
    <scope>NUCLEOTIDE SEQUENCE [LARGE SCALE GENOMIC DNA]</scope>
    <source>
        <strain evidence="9">ATCC 50177 / NandII</strain>
    </source>
</reference>
<sequence>MLANRVVLVTGVANAKSIAWSVSKRLLEEKANLVITYQRPEFRSKIEKLIASECSQENQNKVRLCCCDVTKEEDLKGLDERYIPHYGVMSIAKAALESTAIQLAGSLGEKGIRVNVLRSSPINTLAARGIPQFLEMKKAFLAKQCCPQEQPLEDVASAAAWLLSENAKGVTGQVVNVDGGFSVMGV</sequence>
<comment type="pathway">
    <text evidence="1">Lipid metabolism.</text>
</comment>
<dbReference type="OrthoDB" id="417891at2759"/>
<dbReference type="Proteomes" id="UP000078348">
    <property type="component" value="Unassembled WGS sequence"/>
</dbReference>
<dbReference type="STRING" id="478820.A0A196SFK0"/>
<name>A0A196SFK0_BLAHN</name>
<protein>
    <submittedName>
        <fullName evidence="8">Enoyl-(Acyl-carrier-protein) reductase</fullName>
    </submittedName>
</protein>
<dbReference type="EMBL" id="LXWW01000114">
    <property type="protein sequence ID" value="OAO15840.1"/>
    <property type="molecule type" value="Genomic_DNA"/>
</dbReference>
<dbReference type="InterPro" id="IPR036291">
    <property type="entry name" value="NAD(P)-bd_dom_sf"/>
</dbReference>
<keyword evidence="7" id="KW-0275">Fatty acid biosynthesis</keyword>
<dbReference type="GO" id="GO:0004318">
    <property type="term" value="F:enoyl-[acyl-carrier-protein] reductase (NADH) activity"/>
    <property type="evidence" value="ECO:0007669"/>
    <property type="project" value="InterPro"/>
</dbReference>
<evidence type="ECO:0000256" key="5">
    <source>
        <dbReference type="ARBA" id="ARBA00023002"/>
    </source>
</evidence>
<dbReference type="GO" id="GO:0006633">
    <property type="term" value="P:fatty acid biosynthetic process"/>
    <property type="evidence" value="ECO:0007669"/>
    <property type="project" value="UniProtKB-KW"/>
</dbReference>
<comment type="similarity">
    <text evidence="2">Belongs to the short-chain dehydrogenases/reductases (SDR) family. FabI subfamily.</text>
</comment>
<proteinExistence type="inferred from homology"/>